<protein>
    <submittedName>
        <fullName evidence="1">Uncharacterized protein</fullName>
    </submittedName>
</protein>
<dbReference type="EMBL" id="LNRQ01000004">
    <property type="protein sequence ID" value="KZM99014.1"/>
    <property type="molecule type" value="Genomic_DNA"/>
</dbReference>
<gene>
    <name evidence="1" type="ORF">DCAR_013624</name>
    <name evidence="2" type="ORF">DCAR_0417394</name>
</gene>
<evidence type="ECO:0000313" key="2">
    <source>
        <dbReference type="EMBL" id="WOG98053.1"/>
    </source>
</evidence>
<reference evidence="2" key="2">
    <citation type="submission" date="2022-03" db="EMBL/GenBank/DDBJ databases">
        <title>Draft title - Genomic analysis of global carrot germplasm unveils the trajectory of domestication and the origin of high carotenoid orange carrot.</title>
        <authorList>
            <person name="Iorizzo M."/>
            <person name="Ellison S."/>
            <person name="Senalik D."/>
            <person name="Macko-Podgorni A."/>
            <person name="Grzebelus D."/>
            <person name="Bostan H."/>
            <person name="Rolling W."/>
            <person name="Curaba J."/>
            <person name="Simon P."/>
        </authorList>
    </citation>
    <scope>NUCLEOTIDE SEQUENCE</scope>
    <source>
        <tissue evidence="2">Leaf</tissue>
    </source>
</reference>
<reference evidence="1" key="1">
    <citation type="journal article" date="2016" name="Nat. Genet.">
        <title>A high-quality carrot genome assembly provides new insights into carotenoid accumulation and asterid genome evolution.</title>
        <authorList>
            <person name="Iorizzo M."/>
            <person name="Ellison S."/>
            <person name="Senalik D."/>
            <person name="Zeng P."/>
            <person name="Satapoomin P."/>
            <person name="Huang J."/>
            <person name="Bowman M."/>
            <person name="Iovene M."/>
            <person name="Sanseverino W."/>
            <person name="Cavagnaro P."/>
            <person name="Yildiz M."/>
            <person name="Macko-Podgorni A."/>
            <person name="Moranska E."/>
            <person name="Grzebelus E."/>
            <person name="Grzebelus D."/>
            <person name="Ashrafi H."/>
            <person name="Zheng Z."/>
            <person name="Cheng S."/>
            <person name="Spooner D."/>
            <person name="Van Deynze A."/>
            <person name="Simon P."/>
        </authorList>
    </citation>
    <scope>NUCLEOTIDE SEQUENCE [LARGE SCALE GENOMIC DNA]</scope>
    <source>
        <tissue evidence="1">Leaf</tissue>
    </source>
</reference>
<dbReference type="PANTHER" id="PTHR38223">
    <property type="match status" value="1"/>
</dbReference>
<dbReference type="Proteomes" id="UP000077755">
    <property type="component" value="Chromosome 4"/>
</dbReference>
<dbReference type="AlphaFoldDB" id="A0A165YEF4"/>
<evidence type="ECO:0000313" key="3">
    <source>
        <dbReference type="Proteomes" id="UP000077755"/>
    </source>
</evidence>
<dbReference type="PANTHER" id="PTHR38223:SF4">
    <property type="match status" value="1"/>
</dbReference>
<organism evidence="1">
    <name type="scientific">Daucus carota subsp. sativus</name>
    <name type="common">Carrot</name>
    <dbReference type="NCBI Taxonomy" id="79200"/>
    <lineage>
        <taxon>Eukaryota</taxon>
        <taxon>Viridiplantae</taxon>
        <taxon>Streptophyta</taxon>
        <taxon>Embryophyta</taxon>
        <taxon>Tracheophyta</taxon>
        <taxon>Spermatophyta</taxon>
        <taxon>Magnoliopsida</taxon>
        <taxon>eudicotyledons</taxon>
        <taxon>Gunneridae</taxon>
        <taxon>Pentapetalae</taxon>
        <taxon>asterids</taxon>
        <taxon>campanulids</taxon>
        <taxon>Apiales</taxon>
        <taxon>Apiaceae</taxon>
        <taxon>Apioideae</taxon>
        <taxon>Scandiceae</taxon>
        <taxon>Daucinae</taxon>
        <taxon>Daucus</taxon>
        <taxon>Daucus sect. Daucus</taxon>
    </lineage>
</organism>
<dbReference type="EMBL" id="CP093346">
    <property type="protein sequence ID" value="WOG98053.1"/>
    <property type="molecule type" value="Genomic_DNA"/>
</dbReference>
<evidence type="ECO:0000313" key="1">
    <source>
        <dbReference type="EMBL" id="KZM99014.1"/>
    </source>
</evidence>
<accession>A0A165YEF4</accession>
<sequence length="75" mass="8494">MAGLQYNFFPTDFYYPRPQATSDTNKQQIQSVSMADDTSIVTSKDRNSSELKIVCSDPQDINKIVAKYSPILKKD</sequence>
<dbReference type="Gramene" id="KZM99014">
    <property type="protein sequence ID" value="KZM99014"/>
    <property type="gene ID" value="DCAR_013624"/>
</dbReference>
<keyword evidence="3" id="KW-1185">Reference proteome</keyword>
<name>A0A165YEF4_DAUCS</name>
<proteinExistence type="predicted"/>